<dbReference type="RefSeq" id="WP_266062828.1">
    <property type="nucleotide sequence ID" value="NZ_JAPKFM010000019.1"/>
</dbReference>
<keyword evidence="3" id="KW-1185">Reference proteome</keyword>
<sequence length="284" mass="28098">MQLSRVRTTSLKMIAGAVTVSAAVQFGQLAGPAAAAAPAVQPVTTAPAQLTTGASEQVMKVIPSTQSDRLTGKPAATTPTDVADEVIVLPASAIPTRAPNVNPWAFTPADWQRIGSDAQTGAQVAGYVTLVPLLAFETVALIGGAAAGGVIGAAIGAGIGGLAGGIGAIPGGVIGGVIGVPVGFVAGAAATLAVSWTAAGVGAALGGVGTAMMIHDEKLGLRKGDGAKTLGNNNLGMPTTAQWHKTQRDVEQTVRTTIDKTLDDANKQFNGAIKGITDALSKLP</sequence>
<gene>
    <name evidence="2" type="ORF">OSB52_17065</name>
</gene>
<dbReference type="EMBL" id="JAPKFM010000019">
    <property type="protein sequence ID" value="MCX2965800.1"/>
    <property type="molecule type" value="Genomic_DNA"/>
</dbReference>
<feature type="signal peptide" evidence="1">
    <location>
        <begin position="1"/>
        <end position="22"/>
    </location>
</feature>
<keyword evidence="1" id="KW-0732">Signal</keyword>
<dbReference type="Proteomes" id="UP001143347">
    <property type="component" value="Unassembled WGS sequence"/>
</dbReference>
<dbReference type="AlphaFoldDB" id="A0A9X3D6N8"/>
<organism evidence="2 3">
    <name type="scientific">Gordonia aquimaris</name>
    <dbReference type="NCBI Taxonomy" id="2984863"/>
    <lineage>
        <taxon>Bacteria</taxon>
        <taxon>Bacillati</taxon>
        <taxon>Actinomycetota</taxon>
        <taxon>Actinomycetes</taxon>
        <taxon>Mycobacteriales</taxon>
        <taxon>Gordoniaceae</taxon>
        <taxon>Gordonia</taxon>
    </lineage>
</organism>
<comment type="caution">
    <text evidence="2">The sequence shown here is derived from an EMBL/GenBank/DDBJ whole genome shotgun (WGS) entry which is preliminary data.</text>
</comment>
<protein>
    <submittedName>
        <fullName evidence="2">Uncharacterized protein</fullName>
    </submittedName>
</protein>
<evidence type="ECO:0000256" key="1">
    <source>
        <dbReference type="SAM" id="SignalP"/>
    </source>
</evidence>
<accession>A0A9X3D6N8</accession>
<name>A0A9X3D6N8_9ACTN</name>
<evidence type="ECO:0000313" key="3">
    <source>
        <dbReference type="Proteomes" id="UP001143347"/>
    </source>
</evidence>
<reference evidence="2" key="1">
    <citation type="submission" date="2022-10" db="EMBL/GenBank/DDBJ databases">
        <title>WGS of marine actinomycetes from Thailand.</title>
        <authorList>
            <person name="Thawai C."/>
        </authorList>
    </citation>
    <scope>NUCLEOTIDE SEQUENCE</scope>
    <source>
        <strain evidence="2">SW21</strain>
    </source>
</reference>
<evidence type="ECO:0000313" key="2">
    <source>
        <dbReference type="EMBL" id="MCX2965800.1"/>
    </source>
</evidence>
<feature type="chain" id="PRO_5040762149" evidence="1">
    <location>
        <begin position="23"/>
        <end position="284"/>
    </location>
</feature>
<proteinExistence type="predicted"/>